<dbReference type="PROSITE" id="PS50053">
    <property type="entry name" value="UBIQUITIN_2"/>
    <property type="match status" value="1"/>
</dbReference>
<protein>
    <recommendedName>
        <fullName evidence="2">Ubiquitin-like domain-containing protein</fullName>
    </recommendedName>
</protein>
<feature type="region of interest" description="Disordered" evidence="1">
    <location>
        <begin position="78"/>
        <end position="111"/>
    </location>
</feature>
<dbReference type="OrthoDB" id="2556122at2759"/>
<dbReference type="GO" id="GO:0005783">
    <property type="term" value="C:endoplasmic reticulum"/>
    <property type="evidence" value="ECO:0007669"/>
    <property type="project" value="TreeGrafter"/>
</dbReference>
<evidence type="ECO:0000259" key="2">
    <source>
        <dbReference type="PROSITE" id="PS50053"/>
    </source>
</evidence>
<dbReference type="PANTHER" id="PTHR28049:SF1">
    <property type="entry name" value="DSC E3 UBIQUITIN LIGASE COMPLEX SUBUNIT 3"/>
    <property type="match status" value="1"/>
</dbReference>
<organism evidence="3 4">
    <name type="scientific">Tothia fuscella</name>
    <dbReference type="NCBI Taxonomy" id="1048955"/>
    <lineage>
        <taxon>Eukaryota</taxon>
        <taxon>Fungi</taxon>
        <taxon>Dikarya</taxon>
        <taxon>Ascomycota</taxon>
        <taxon>Pezizomycotina</taxon>
        <taxon>Dothideomycetes</taxon>
        <taxon>Pleosporomycetidae</taxon>
        <taxon>Venturiales</taxon>
        <taxon>Cylindrosympodiaceae</taxon>
        <taxon>Tothia</taxon>
    </lineage>
</organism>
<sequence>MSSSLPDEVIDIIIRFTASLPDLHINISSPRTTPFVALKIRIRDHLPSELSSNRIRLIHAGKVLDDILTLSTFLNRRAKSPPVIPPPPKSSKGKGKEPVQNDGSGTTPPLSKDGIYINCSIGDALTPEEIENEAILATCTHQNLLQNAYSSVSSTHPSIPTSKPLPSQPLGFDRLLSTGFTPTDIATLRSTFLTHLSHTHTPSTLPHGDSLRLLEERWLDNTTLPGEAGSGGGISVFDAEDEGSALDDMFWGNIIGFFWPLGAVVWGLRAGTGGVRGRDGRGGGGSGGEMVNEGDAVVRGGSGDGGVMAGGEVWSTRRKIAVATGVAINLVFGFAKISSR</sequence>
<reference evidence="3" key="1">
    <citation type="journal article" date="2020" name="Stud. Mycol.">
        <title>101 Dothideomycetes genomes: a test case for predicting lifestyles and emergence of pathogens.</title>
        <authorList>
            <person name="Haridas S."/>
            <person name="Albert R."/>
            <person name="Binder M."/>
            <person name="Bloem J."/>
            <person name="Labutti K."/>
            <person name="Salamov A."/>
            <person name="Andreopoulos B."/>
            <person name="Baker S."/>
            <person name="Barry K."/>
            <person name="Bills G."/>
            <person name="Bluhm B."/>
            <person name="Cannon C."/>
            <person name="Castanera R."/>
            <person name="Culley D."/>
            <person name="Daum C."/>
            <person name="Ezra D."/>
            <person name="Gonzalez J."/>
            <person name="Henrissat B."/>
            <person name="Kuo A."/>
            <person name="Liang C."/>
            <person name="Lipzen A."/>
            <person name="Lutzoni F."/>
            <person name="Magnuson J."/>
            <person name="Mondo S."/>
            <person name="Nolan M."/>
            <person name="Ohm R."/>
            <person name="Pangilinan J."/>
            <person name="Park H.-J."/>
            <person name="Ramirez L."/>
            <person name="Alfaro M."/>
            <person name="Sun H."/>
            <person name="Tritt A."/>
            <person name="Yoshinaga Y."/>
            <person name="Zwiers L.-H."/>
            <person name="Turgeon B."/>
            <person name="Goodwin S."/>
            <person name="Spatafora J."/>
            <person name="Crous P."/>
            <person name="Grigoriev I."/>
        </authorList>
    </citation>
    <scope>NUCLEOTIDE SEQUENCE</scope>
    <source>
        <strain evidence="3">CBS 130266</strain>
    </source>
</reference>
<dbReference type="Pfam" id="PF10302">
    <property type="entry name" value="Dsc3_N"/>
    <property type="match status" value="1"/>
</dbReference>
<evidence type="ECO:0000313" key="4">
    <source>
        <dbReference type="Proteomes" id="UP000800235"/>
    </source>
</evidence>
<dbReference type="InterPro" id="IPR025390">
    <property type="entry name" value="Dsc3_C"/>
</dbReference>
<dbReference type="Pfam" id="PF13373">
    <property type="entry name" value="Dsc3_C"/>
    <property type="match status" value="1"/>
</dbReference>
<feature type="domain" description="Ubiquitin-like" evidence="2">
    <location>
        <begin position="10"/>
        <end position="73"/>
    </location>
</feature>
<dbReference type="PANTHER" id="PTHR28049">
    <property type="entry name" value="TRANSMEMBRANE PROTEIN YOR223W"/>
    <property type="match status" value="1"/>
</dbReference>
<dbReference type="InterPro" id="IPR000626">
    <property type="entry name" value="Ubiquitin-like_dom"/>
</dbReference>
<proteinExistence type="predicted"/>
<evidence type="ECO:0000256" key="1">
    <source>
        <dbReference type="SAM" id="MobiDB-lite"/>
    </source>
</evidence>
<gene>
    <name evidence="3" type="ORF">EJ08DRAFT_648486</name>
</gene>
<dbReference type="SUPFAM" id="SSF54236">
    <property type="entry name" value="Ubiquitin-like"/>
    <property type="match status" value="1"/>
</dbReference>
<dbReference type="AlphaFoldDB" id="A0A9P4NVM0"/>
<accession>A0A9P4NVM0</accession>
<name>A0A9P4NVM0_9PEZI</name>
<dbReference type="EMBL" id="MU007028">
    <property type="protein sequence ID" value="KAF2432138.1"/>
    <property type="molecule type" value="Genomic_DNA"/>
</dbReference>
<dbReference type="Gene3D" id="3.10.20.90">
    <property type="entry name" value="Phosphatidylinositol 3-kinase Catalytic Subunit, Chain A, domain 1"/>
    <property type="match status" value="1"/>
</dbReference>
<dbReference type="InterPro" id="IPR019413">
    <property type="entry name" value="Dsc3_ub-like_dom"/>
</dbReference>
<dbReference type="InterPro" id="IPR045226">
    <property type="entry name" value="Dsc3"/>
</dbReference>
<keyword evidence="4" id="KW-1185">Reference proteome</keyword>
<dbReference type="Proteomes" id="UP000800235">
    <property type="component" value="Unassembled WGS sequence"/>
</dbReference>
<evidence type="ECO:0000313" key="3">
    <source>
        <dbReference type="EMBL" id="KAF2432138.1"/>
    </source>
</evidence>
<dbReference type="GO" id="GO:0044695">
    <property type="term" value="C:Dsc E3 ubiquitin ligase complex"/>
    <property type="evidence" value="ECO:0007669"/>
    <property type="project" value="InterPro"/>
</dbReference>
<dbReference type="InterPro" id="IPR029071">
    <property type="entry name" value="Ubiquitin-like_domsf"/>
</dbReference>
<comment type="caution">
    <text evidence="3">The sequence shown here is derived from an EMBL/GenBank/DDBJ whole genome shotgun (WGS) entry which is preliminary data.</text>
</comment>